<proteinExistence type="predicted"/>
<protein>
    <recommendedName>
        <fullName evidence="4">Beta-galactosidase</fullName>
    </recommendedName>
</protein>
<evidence type="ECO:0000313" key="3">
    <source>
        <dbReference type="Proteomes" id="UP001189429"/>
    </source>
</evidence>
<dbReference type="EMBL" id="CAUYUJ010018693">
    <property type="protein sequence ID" value="CAK0885619.1"/>
    <property type="molecule type" value="Genomic_DNA"/>
</dbReference>
<feature type="compositionally biased region" description="Low complexity" evidence="1">
    <location>
        <begin position="105"/>
        <end position="128"/>
    </location>
</feature>
<gene>
    <name evidence="2" type="ORF">PCOR1329_LOCUS67181</name>
</gene>
<evidence type="ECO:0008006" key="4">
    <source>
        <dbReference type="Google" id="ProtNLM"/>
    </source>
</evidence>
<sequence length="139" mass="14661">MANKQGRIELSCNNTSCLGTAAPDMTFSLAVGSGQRRREKGPFTHNFARERLFSVPAAQEDWDFGPAIEGDNEATSTFSVHLEIAKGPWRCWPPRRGPLGGGGAAAHSAAAAADAGAARPLPAATPALPDDPPVARKRW</sequence>
<organism evidence="2 3">
    <name type="scientific">Prorocentrum cordatum</name>
    <dbReference type="NCBI Taxonomy" id="2364126"/>
    <lineage>
        <taxon>Eukaryota</taxon>
        <taxon>Sar</taxon>
        <taxon>Alveolata</taxon>
        <taxon>Dinophyceae</taxon>
        <taxon>Prorocentrales</taxon>
        <taxon>Prorocentraceae</taxon>
        <taxon>Prorocentrum</taxon>
    </lineage>
</organism>
<evidence type="ECO:0000313" key="2">
    <source>
        <dbReference type="EMBL" id="CAK0885619.1"/>
    </source>
</evidence>
<accession>A0ABN9WGP7</accession>
<dbReference type="Proteomes" id="UP001189429">
    <property type="component" value="Unassembled WGS sequence"/>
</dbReference>
<keyword evidence="3" id="KW-1185">Reference proteome</keyword>
<feature type="region of interest" description="Disordered" evidence="1">
    <location>
        <begin position="93"/>
        <end position="139"/>
    </location>
</feature>
<reference evidence="2" key="1">
    <citation type="submission" date="2023-10" db="EMBL/GenBank/DDBJ databases">
        <authorList>
            <person name="Chen Y."/>
            <person name="Shah S."/>
            <person name="Dougan E. K."/>
            <person name="Thang M."/>
            <person name="Chan C."/>
        </authorList>
    </citation>
    <scope>NUCLEOTIDE SEQUENCE [LARGE SCALE GENOMIC DNA]</scope>
</reference>
<name>A0ABN9WGP7_9DINO</name>
<comment type="caution">
    <text evidence="2">The sequence shown here is derived from an EMBL/GenBank/DDBJ whole genome shotgun (WGS) entry which is preliminary data.</text>
</comment>
<evidence type="ECO:0000256" key="1">
    <source>
        <dbReference type="SAM" id="MobiDB-lite"/>
    </source>
</evidence>